<dbReference type="RefSeq" id="WP_324835919.1">
    <property type="nucleotide sequence ID" value="NZ_JAJGWQ010000003.1"/>
</dbReference>
<dbReference type="Proteomes" id="UP001336015">
    <property type="component" value="Unassembled WGS sequence"/>
</dbReference>
<gene>
    <name evidence="2" type="ORF">LLW09_07435</name>
</gene>
<feature type="transmembrane region" description="Helical" evidence="1">
    <location>
        <begin position="15"/>
        <end position="36"/>
    </location>
</feature>
<name>A0ABU6BRF0_9PSED</name>
<evidence type="ECO:0000256" key="1">
    <source>
        <dbReference type="SAM" id="Phobius"/>
    </source>
</evidence>
<keyword evidence="3" id="KW-1185">Reference proteome</keyword>
<accession>A0ABU6BRF0</accession>
<reference evidence="2 3" key="1">
    <citation type="journal article" date="2023" name="Int J Dairy Technol">
        <title>Genome based analysis of Pseudomonas paracarnis RQ057, a strain responsible for blue discoloration spoilage in processed cheese.</title>
        <authorList>
            <person name="Rodrigues Rd.S."/>
            <person name="Machado S.G."/>
            <person name="de Carvalho A.F."/>
            <person name="Nero L.A."/>
        </authorList>
    </citation>
    <scope>NUCLEOTIDE SEQUENCE [LARGE SCALE GENOMIC DNA]</scope>
    <source>
        <strain evidence="2 3">RQ057</strain>
    </source>
</reference>
<evidence type="ECO:0000313" key="2">
    <source>
        <dbReference type="EMBL" id="MEB3782386.1"/>
    </source>
</evidence>
<keyword evidence="1" id="KW-1133">Transmembrane helix</keyword>
<feature type="transmembrane region" description="Helical" evidence="1">
    <location>
        <begin position="48"/>
        <end position="65"/>
    </location>
</feature>
<evidence type="ECO:0000313" key="3">
    <source>
        <dbReference type="Proteomes" id="UP001336015"/>
    </source>
</evidence>
<proteinExistence type="predicted"/>
<comment type="caution">
    <text evidence="2">The sequence shown here is derived from an EMBL/GenBank/DDBJ whole genome shotgun (WGS) entry which is preliminary data.</text>
</comment>
<dbReference type="EMBL" id="JAJGWQ010000003">
    <property type="protein sequence ID" value="MEB3782386.1"/>
    <property type="molecule type" value="Genomic_DNA"/>
</dbReference>
<sequence length="75" mass="8472">MRLSLGFADGVVSTLRTIVAGFVTFFLLFFFMYGYSKFGPSVIYDHKFLIMNAPLVMGACFLYFGKYLGKMEGEV</sequence>
<organism evidence="2 3">
    <name type="scientific">Pseudomonas paracarnis</name>
    <dbReference type="NCBI Taxonomy" id="2750625"/>
    <lineage>
        <taxon>Bacteria</taxon>
        <taxon>Pseudomonadati</taxon>
        <taxon>Pseudomonadota</taxon>
        <taxon>Gammaproteobacteria</taxon>
        <taxon>Pseudomonadales</taxon>
        <taxon>Pseudomonadaceae</taxon>
        <taxon>Pseudomonas</taxon>
    </lineage>
</organism>
<keyword evidence="1" id="KW-0472">Membrane</keyword>
<protein>
    <submittedName>
        <fullName evidence="2">Uncharacterized protein</fullName>
    </submittedName>
</protein>
<keyword evidence="1" id="KW-0812">Transmembrane</keyword>